<dbReference type="SUPFAM" id="SSF110710">
    <property type="entry name" value="TTHA0583/YokD-like"/>
    <property type="match status" value="1"/>
</dbReference>
<comment type="similarity">
    <text evidence="1">Belongs to the UPF0340 family.</text>
</comment>
<protein>
    <recommendedName>
        <fullName evidence="1">UPF0340 protein CEQ21_14335</fullName>
    </recommendedName>
</protein>
<proteinExistence type="inferred from homology"/>
<dbReference type="Pfam" id="PF04260">
    <property type="entry name" value="DUF436"/>
    <property type="match status" value="1"/>
</dbReference>
<dbReference type="RefSeq" id="WP_185765100.1">
    <property type="nucleotide sequence ID" value="NZ_RIBP01000004.1"/>
</dbReference>
<dbReference type="NCBIfam" id="TIGR01440">
    <property type="entry name" value="TIGR01440 family protein"/>
    <property type="match status" value="1"/>
</dbReference>
<sequence>MDINISALEEQLQSIISEYQEQAKLTDRHIFVIGCSTSEVIGQKIGTAGAIDVAGFIFQQLLEYKEEAGVELAFQCCEHLNRALVVERKLQEEKNLSEVSVIPVRQAGGAMAAYAYQHMKDPVVVEHITADGGIDIGDTLIGMHIKHVAVPIRVSHKQLGEAHVTLAKTRPKLIGGQRAVYEKTQDNESC</sequence>
<dbReference type="Proteomes" id="UP000319837">
    <property type="component" value="Unassembled WGS sequence"/>
</dbReference>
<dbReference type="InterPro" id="IPR028345">
    <property type="entry name" value="Antibiotic_NAT-like"/>
</dbReference>
<dbReference type="InterPro" id="IPR006340">
    <property type="entry name" value="DUF436"/>
</dbReference>
<dbReference type="AlphaFoldDB" id="A0A553SPZ9"/>
<dbReference type="PIRSF" id="PIRSF007510">
    <property type="entry name" value="UCP007510"/>
    <property type="match status" value="1"/>
</dbReference>
<dbReference type="HAMAP" id="MF_00800">
    <property type="entry name" value="UPF0340"/>
    <property type="match status" value="1"/>
</dbReference>
<reference evidence="3" key="1">
    <citation type="submission" date="2018-10" db="EMBL/GenBank/DDBJ databases">
        <title>FDA dAtabase for Regulatory Grade micrObial Sequences (FDA-ARGOS): Supporting development and validation of Infectious Disease Dx tests.</title>
        <authorList>
            <person name="Minogue T."/>
            <person name="Wolcott M."/>
            <person name="Wasieloski L."/>
            <person name="Aguilar W."/>
            <person name="Moore D."/>
            <person name="Tallon L."/>
            <person name="Sadzewicz L."/>
            <person name="Sengamalay N."/>
            <person name="Ott S."/>
            <person name="Godinez A."/>
            <person name="Nagaraj S."/>
            <person name="Vavikolanu K."/>
            <person name="Vyas G."/>
            <person name="Nadendla S."/>
            <person name="George J."/>
            <person name="Sichtig H."/>
        </authorList>
    </citation>
    <scope>NUCLEOTIDE SEQUENCE [LARGE SCALE GENOMIC DNA]</scope>
    <source>
        <strain evidence="3">FDAARGOS_343</strain>
    </source>
</reference>
<evidence type="ECO:0000313" key="2">
    <source>
        <dbReference type="EMBL" id="TRZ39059.1"/>
    </source>
</evidence>
<comment type="caution">
    <text evidence="2">The sequence shown here is derived from an EMBL/GenBank/DDBJ whole genome shotgun (WGS) entry which is preliminary data.</text>
</comment>
<dbReference type="EMBL" id="RIBP01000004">
    <property type="protein sequence ID" value="TRZ39059.1"/>
    <property type="molecule type" value="Genomic_DNA"/>
</dbReference>
<name>A0A553SPZ9_NIACI</name>
<evidence type="ECO:0000256" key="1">
    <source>
        <dbReference type="HAMAP-Rule" id="MF_00800"/>
    </source>
</evidence>
<gene>
    <name evidence="2" type="ORF">CEQ21_14335</name>
</gene>
<evidence type="ECO:0000313" key="3">
    <source>
        <dbReference type="Proteomes" id="UP000319837"/>
    </source>
</evidence>
<accession>A0A553SPZ9</accession>
<dbReference type="Gene3D" id="3.40.50.10360">
    <property type="entry name" value="Hypothetical protein TT1679"/>
    <property type="match status" value="1"/>
</dbReference>
<organism evidence="2 3">
    <name type="scientific">Niallia circulans</name>
    <name type="common">Bacillus circulans</name>
    <dbReference type="NCBI Taxonomy" id="1397"/>
    <lineage>
        <taxon>Bacteria</taxon>
        <taxon>Bacillati</taxon>
        <taxon>Bacillota</taxon>
        <taxon>Bacilli</taxon>
        <taxon>Bacillales</taxon>
        <taxon>Bacillaceae</taxon>
        <taxon>Niallia</taxon>
    </lineage>
</organism>